<protein>
    <submittedName>
        <fullName evidence="2">Uncharacterized protein</fullName>
    </submittedName>
</protein>
<dbReference type="OrthoDB" id="2446850at2759"/>
<keyword evidence="1" id="KW-0812">Transmembrane</keyword>
<comment type="caution">
    <text evidence="2">The sequence shown here is derived from an EMBL/GenBank/DDBJ whole genome shotgun (WGS) entry which is preliminary data.</text>
</comment>
<gene>
    <name evidence="2" type="ORF">K493DRAFT_377794</name>
</gene>
<evidence type="ECO:0000313" key="2">
    <source>
        <dbReference type="EMBL" id="ORY08150.1"/>
    </source>
</evidence>
<keyword evidence="3" id="KW-1185">Reference proteome</keyword>
<reference evidence="2 3" key="1">
    <citation type="submission" date="2016-07" db="EMBL/GenBank/DDBJ databases">
        <title>Pervasive Adenine N6-methylation of Active Genes in Fungi.</title>
        <authorList>
            <consortium name="DOE Joint Genome Institute"/>
            <person name="Mondo S.J."/>
            <person name="Dannebaum R.O."/>
            <person name="Kuo R.C."/>
            <person name="Labutti K."/>
            <person name="Haridas S."/>
            <person name="Kuo A."/>
            <person name="Salamov A."/>
            <person name="Ahrendt S.R."/>
            <person name="Lipzen A."/>
            <person name="Sullivan W."/>
            <person name="Andreopoulos W.B."/>
            <person name="Clum A."/>
            <person name="Lindquist E."/>
            <person name="Daum C."/>
            <person name="Ramamoorthy G.K."/>
            <person name="Gryganskyi A."/>
            <person name="Culley D."/>
            <person name="Magnuson J.K."/>
            <person name="James T.Y."/>
            <person name="O'Malley M.A."/>
            <person name="Stajich J.E."/>
            <person name="Spatafora J.W."/>
            <person name="Visel A."/>
            <person name="Grigoriev I.V."/>
        </authorList>
    </citation>
    <scope>NUCLEOTIDE SEQUENCE [LARGE SCALE GENOMIC DNA]</scope>
    <source>
        <strain evidence="2 3">CBS 931.73</strain>
    </source>
</reference>
<evidence type="ECO:0000313" key="3">
    <source>
        <dbReference type="Proteomes" id="UP000193498"/>
    </source>
</evidence>
<dbReference type="AlphaFoldDB" id="A0A1Y1ZCZ1"/>
<keyword evidence="1" id="KW-0472">Membrane</keyword>
<accession>A0A1Y1ZCZ1</accession>
<dbReference type="EMBL" id="MCFE01000003">
    <property type="protein sequence ID" value="ORY08150.1"/>
    <property type="molecule type" value="Genomic_DNA"/>
</dbReference>
<feature type="transmembrane region" description="Helical" evidence="1">
    <location>
        <begin position="134"/>
        <end position="155"/>
    </location>
</feature>
<sequence>MKATTTLALESINLGDNRNIRDSFIALFIFWIIWALLLLADQGSESTGNNQTSATGSSLTKHFRGLHCSVSHTQKVARNVFITMLWMLVASTLGLGLTHGSMILTWIYFSFGVVWVFVDLVLANGLIHFEYTWLIDATLGLIEFGLALTVMSIGFSRGW</sequence>
<dbReference type="InParanoid" id="A0A1Y1ZCZ1"/>
<evidence type="ECO:0000256" key="1">
    <source>
        <dbReference type="SAM" id="Phobius"/>
    </source>
</evidence>
<name>A0A1Y1ZCZ1_9FUNG</name>
<proteinExistence type="predicted"/>
<feature type="transmembrane region" description="Helical" evidence="1">
    <location>
        <begin position="103"/>
        <end position="122"/>
    </location>
</feature>
<feature type="transmembrane region" description="Helical" evidence="1">
    <location>
        <begin position="80"/>
        <end position="97"/>
    </location>
</feature>
<dbReference type="Proteomes" id="UP000193498">
    <property type="component" value="Unassembled WGS sequence"/>
</dbReference>
<keyword evidence="1" id="KW-1133">Transmembrane helix</keyword>
<organism evidence="2 3">
    <name type="scientific">Basidiobolus meristosporus CBS 931.73</name>
    <dbReference type="NCBI Taxonomy" id="1314790"/>
    <lineage>
        <taxon>Eukaryota</taxon>
        <taxon>Fungi</taxon>
        <taxon>Fungi incertae sedis</taxon>
        <taxon>Zoopagomycota</taxon>
        <taxon>Entomophthoromycotina</taxon>
        <taxon>Basidiobolomycetes</taxon>
        <taxon>Basidiobolales</taxon>
        <taxon>Basidiobolaceae</taxon>
        <taxon>Basidiobolus</taxon>
    </lineage>
</organism>
<feature type="transmembrane region" description="Helical" evidence="1">
    <location>
        <begin position="23"/>
        <end position="40"/>
    </location>
</feature>